<accession>A0A1M5WL18</accession>
<keyword evidence="2" id="KW-1185">Reference proteome</keyword>
<sequence>MCQADPGLRDNPNLQTFNIMCLCKKADPFHYDKSADRTALHNWFTRNLLTVEKYEKKAKTDDLIFYSLIITAHFEPSIPYIKKGLISLFDCLGYNKEVITFNKEDIL</sequence>
<evidence type="ECO:0000313" key="2">
    <source>
        <dbReference type="Proteomes" id="UP000183995"/>
    </source>
</evidence>
<dbReference type="EMBL" id="FQXV01000003">
    <property type="protein sequence ID" value="SHH87824.1"/>
    <property type="molecule type" value="Genomic_DNA"/>
</dbReference>
<dbReference type="Proteomes" id="UP000183995">
    <property type="component" value="Unassembled WGS sequence"/>
</dbReference>
<proteinExistence type="predicted"/>
<reference evidence="1 2" key="1">
    <citation type="submission" date="2016-11" db="EMBL/GenBank/DDBJ databases">
        <authorList>
            <person name="Jaros S."/>
            <person name="Januszkiewicz K."/>
            <person name="Wedrychowicz H."/>
        </authorList>
    </citation>
    <scope>NUCLEOTIDE SEQUENCE [LARGE SCALE GENOMIC DNA]</scope>
    <source>
        <strain evidence="1 2">DSM 10068</strain>
    </source>
</reference>
<evidence type="ECO:0000313" key="1">
    <source>
        <dbReference type="EMBL" id="SHH87824.1"/>
    </source>
</evidence>
<organism evidence="1 2">
    <name type="scientific">Sporobacter termitidis DSM 10068</name>
    <dbReference type="NCBI Taxonomy" id="1123282"/>
    <lineage>
        <taxon>Bacteria</taxon>
        <taxon>Bacillati</taxon>
        <taxon>Bacillota</taxon>
        <taxon>Clostridia</taxon>
        <taxon>Eubacteriales</taxon>
        <taxon>Oscillospiraceae</taxon>
        <taxon>Sporobacter</taxon>
    </lineage>
</organism>
<name>A0A1M5WL18_9FIRM</name>
<protein>
    <submittedName>
        <fullName evidence="1">Uncharacterized protein</fullName>
    </submittedName>
</protein>
<gene>
    <name evidence="1" type="ORF">SAMN02745823_01322</name>
</gene>
<dbReference type="AlphaFoldDB" id="A0A1M5WL18"/>